<proteinExistence type="predicted"/>
<name>A0A1G9MT43_9RHOB</name>
<dbReference type="PANTHER" id="PTHR12302:SF26">
    <property type="entry name" value="BLR1266 PROTEIN"/>
    <property type="match status" value="1"/>
</dbReference>
<dbReference type="Pfam" id="PF00565">
    <property type="entry name" value="SNase"/>
    <property type="match status" value="1"/>
</dbReference>
<protein>
    <submittedName>
        <fullName evidence="3">Endonuclease YncB, thermonuclease family</fullName>
    </submittedName>
</protein>
<keyword evidence="3" id="KW-0540">Nuclease</keyword>
<feature type="transmembrane region" description="Helical" evidence="1">
    <location>
        <begin position="16"/>
        <end position="35"/>
    </location>
</feature>
<keyword evidence="1" id="KW-0472">Membrane</keyword>
<accession>A0A1G9MT43</accession>
<organism evidence="3 4">
    <name type="scientific">Paracoccus chinensis</name>
    <dbReference type="NCBI Taxonomy" id="525640"/>
    <lineage>
        <taxon>Bacteria</taxon>
        <taxon>Pseudomonadati</taxon>
        <taxon>Pseudomonadota</taxon>
        <taxon>Alphaproteobacteria</taxon>
        <taxon>Rhodobacterales</taxon>
        <taxon>Paracoccaceae</taxon>
        <taxon>Paracoccus</taxon>
    </lineage>
</organism>
<evidence type="ECO:0000259" key="2">
    <source>
        <dbReference type="PROSITE" id="PS50830"/>
    </source>
</evidence>
<feature type="domain" description="TNase-like" evidence="2">
    <location>
        <begin position="35"/>
        <end position="154"/>
    </location>
</feature>
<dbReference type="Proteomes" id="UP000199555">
    <property type="component" value="Unassembled WGS sequence"/>
</dbReference>
<evidence type="ECO:0000256" key="1">
    <source>
        <dbReference type="SAM" id="Phobius"/>
    </source>
</evidence>
<dbReference type="STRING" id="525640.SAMN04487971_12333"/>
<evidence type="ECO:0000313" key="3">
    <source>
        <dbReference type="EMBL" id="SDL77438.1"/>
    </source>
</evidence>
<evidence type="ECO:0000313" key="4">
    <source>
        <dbReference type="Proteomes" id="UP000199555"/>
    </source>
</evidence>
<dbReference type="GO" id="GO:0004519">
    <property type="term" value="F:endonuclease activity"/>
    <property type="evidence" value="ECO:0007669"/>
    <property type="project" value="UniProtKB-KW"/>
</dbReference>
<dbReference type="PANTHER" id="PTHR12302">
    <property type="entry name" value="EBNA2 BINDING PROTEIN P100"/>
    <property type="match status" value="1"/>
</dbReference>
<dbReference type="SUPFAM" id="SSF50199">
    <property type="entry name" value="Staphylococcal nuclease"/>
    <property type="match status" value="1"/>
</dbReference>
<keyword evidence="4" id="KW-1185">Reference proteome</keyword>
<sequence length="170" mass="19011">MGADNRQPQDRRRRQGLIAAAAAILLVVALVTLNWPHRGEAWRVIDGDTLDLGGERIRLFGIDAPERRQSCGPLACGTTATEALADILSAGPVRCTPVSTDRYGRTVAQCRAGRVDVNREMVRRGMAWAYRQYGDDYVHDEKAARKARVGIWKYKSQPAWDYRAEKRTGN</sequence>
<dbReference type="PROSITE" id="PS50830">
    <property type="entry name" value="TNASE_3"/>
    <property type="match status" value="1"/>
</dbReference>
<keyword evidence="1" id="KW-1133">Transmembrane helix</keyword>
<dbReference type="EMBL" id="FNGE01000023">
    <property type="protein sequence ID" value="SDL77438.1"/>
    <property type="molecule type" value="Genomic_DNA"/>
</dbReference>
<keyword evidence="1" id="KW-0812">Transmembrane</keyword>
<dbReference type="InterPro" id="IPR016071">
    <property type="entry name" value="Staphylococal_nuclease_OB-fold"/>
</dbReference>
<dbReference type="InterPro" id="IPR035437">
    <property type="entry name" value="SNase_OB-fold_sf"/>
</dbReference>
<gene>
    <name evidence="3" type="ORF">SAMN04487971_12333</name>
</gene>
<keyword evidence="3" id="KW-0378">Hydrolase</keyword>
<keyword evidence="3" id="KW-0255">Endonuclease</keyword>
<reference evidence="4" key="1">
    <citation type="submission" date="2016-10" db="EMBL/GenBank/DDBJ databases">
        <authorList>
            <person name="Varghese N."/>
            <person name="Submissions S."/>
        </authorList>
    </citation>
    <scope>NUCLEOTIDE SEQUENCE [LARGE SCALE GENOMIC DNA]</scope>
    <source>
        <strain evidence="4">CGMCC 1.7655</strain>
    </source>
</reference>
<dbReference type="Gene3D" id="2.40.50.90">
    <property type="match status" value="1"/>
</dbReference>
<dbReference type="SMART" id="SM00318">
    <property type="entry name" value="SNc"/>
    <property type="match status" value="1"/>
</dbReference>
<dbReference type="RefSeq" id="WP_090757254.1">
    <property type="nucleotide sequence ID" value="NZ_FNGE01000023.1"/>
</dbReference>
<dbReference type="OrthoDB" id="9805504at2"/>
<dbReference type="AlphaFoldDB" id="A0A1G9MT43"/>